<feature type="compositionally biased region" description="Pro residues" evidence="1">
    <location>
        <begin position="79"/>
        <end position="90"/>
    </location>
</feature>
<protein>
    <submittedName>
        <fullName evidence="2">Uncharacterized protein</fullName>
    </submittedName>
</protein>
<evidence type="ECO:0000313" key="2">
    <source>
        <dbReference type="EMBL" id="GEU29532.1"/>
    </source>
</evidence>
<reference evidence="2" key="1">
    <citation type="journal article" date="2019" name="Sci. Rep.">
        <title>Draft genome of Tanacetum cinerariifolium, the natural source of mosquito coil.</title>
        <authorList>
            <person name="Yamashiro T."/>
            <person name="Shiraishi A."/>
            <person name="Satake H."/>
            <person name="Nakayama K."/>
        </authorList>
    </citation>
    <scope>NUCLEOTIDE SEQUENCE</scope>
</reference>
<proteinExistence type="predicted"/>
<feature type="compositionally biased region" description="Basic and acidic residues" evidence="1">
    <location>
        <begin position="494"/>
        <end position="515"/>
    </location>
</feature>
<organism evidence="2">
    <name type="scientific">Tanacetum cinerariifolium</name>
    <name type="common">Dalmatian daisy</name>
    <name type="synonym">Chrysanthemum cinerariifolium</name>
    <dbReference type="NCBI Taxonomy" id="118510"/>
    <lineage>
        <taxon>Eukaryota</taxon>
        <taxon>Viridiplantae</taxon>
        <taxon>Streptophyta</taxon>
        <taxon>Embryophyta</taxon>
        <taxon>Tracheophyta</taxon>
        <taxon>Spermatophyta</taxon>
        <taxon>Magnoliopsida</taxon>
        <taxon>eudicotyledons</taxon>
        <taxon>Gunneridae</taxon>
        <taxon>Pentapetalae</taxon>
        <taxon>asterids</taxon>
        <taxon>campanulids</taxon>
        <taxon>Asterales</taxon>
        <taxon>Asteraceae</taxon>
        <taxon>Asteroideae</taxon>
        <taxon>Anthemideae</taxon>
        <taxon>Anthemidinae</taxon>
        <taxon>Tanacetum</taxon>
    </lineage>
</organism>
<name>A0A699GJT7_TANCI</name>
<feature type="compositionally biased region" description="Basic and acidic residues" evidence="1">
    <location>
        <begin position="455"/>
        <end position="485"/>
    </location>
</feature>
<comment type="caution">
    <text evidence="2">The sequence shown here is derived from an EMBL/GenBank/DDBJ whole genome shotgun (WGS) entry which is preliminary data.</text>
</comment>
<gene>
    <name evidence="2" type="ORF">Tci_001510</name>
</gene>
<accession>A0A699GJT7</accession>
<feature type="region of interest" description="Disordered" evidence="1">
    <location>
        <begin position="73"/>
        <end position="96"/>
    </location>
</feature>
<dbReference type="Gene3D" id="3.20.20.80">
    <property type="entry name" value="Glycosidases"/>
    <property type="match status" value="1"/>
</dbReference>
<dbReference type="AlphaFoldDB" id="A0A699GJT7"/>
<evidence type="ECO:0000256" key="1">
    <source>
        <dbReference type="SAM" id="MobiDB-lite"/>
    </source>
</evidence>
<sequence length="747" mass="85573">MPKSNNDKKNVKAFKRIARISVRACCLVNPRPTSPPYQNLSPPTDYQTALPTNLIDPLRPSLIASPGFSLDHLLNTPKSTPPPLTSPLPAPSQTSKHNSSLAINLELVELICSTPPTSPHPFFVSLEDLPPRTTNPPPPQPSFIPSSSGPLSQSWLDQQLLMQKTIVARMYELGMIPVVYLQQFQKTVSKVHDIKDTIEFKLDSQEITYIVDMFRDTLKLLVETPDNPFIAPVNIKVIESFTQTVGYQGVVEKVSAFYTKFLAQPWQTIFKVFSRCLTTRTSGHDQTKINILQLFHAVVNRTNVDYVSLLRWDFLNCVFQKKDVIQYHRFTKLIIAHLMKKFPSIPQRLDEDYHYIKDDIPLVSVYSTRNVLFRGILISYAFLTDEIRATDDYKEYETVFVEVEFPMNQPQLVVSTQGTHRTTPRAHRMVKGEEDEESYASTFVDSMLNDDVDDSGTRIEPGSHKENLEVVDDDAMKDKEKQDEKKEDDDQPKDDDVKKTDDATEKKDNDDHTDHTLFGTHATVKSIYEETATVSPTTATTSKPKSTRGFISNKTKVLPGSIDGMCRRRGQIRNHNKTKFVTHEFFMGKIRKVLDYCSNIVPKITFAKTNEMIKEEMHRLDVDPPEGGETSEKIKINLTAPTLTFSGIKAHESYSIVDKPDTGLIYLNSKDEKRVIYLVEIVKVCDATLKKVLNEVKLRIFQNKFWKKPPLLGELDLDILKAYEREITKRLRHREQMRRWESFVNER</sequence>
<feature type="region of interest" description="Disordered" evidence="1">
    <location>
        <begin position="415"/>
        <end position="518"/>
    </location>
</feature>
<dbReference type="EMBL" id="BKCJ010000077">
    <property type="protein sequence ID" value="GEU29532.1"/>
    <property type="molecule type" value="Genomic_DNA"/>
</dbReference>